<sequence length="57" mass="6653">MDREPATLALRTGGTLYAFRSNDEDRVIERIANRAKARHNQPLPRQFIYGERDRLPV</sequence>
<keyword evidence="2" id="KW-1185">Reference proteome</keyword>
<name>A0A1G7DJV2_9BURK</name>
<dbReference type="AlphaFoldDB" id="A0A1G7DJV2"/>
<gene>
    <name evidence="1" type="ORF">SAMN05421548_1622</name>
</gene>
<protein>
    <submittedName>
        <fullName evidence="1">Uncharacterized protein</fullName>
    </submittedName>
</protein>
<reference evidence="2" key="1">
    <citation type="submission" date="2016-09" db="EMBL/GenBank/DDBJ databases">
        <authorList>
            <person name="Varghese N."/>
            <person name="Submissions S."/>
        </authorList>
    </citation>
    <scope>NUCLEOTIDE SEQUENCE [LARGE SCALE GENOMIC DNA]</scope>
    <source>
        <strain evidence="2">TNe-862</strain>
    </source>
</reference>
<proteinExistence type="predicted"/>
<dbReference type="Proteomes" id="UP000198908">
    <property type="component" value="Unassembled WGS sequence"/>
</dbReference>
<dbReference type="RefSeq" id="WP_176929271.1">
    <property type="nucleotide sequence ID" value="NZ_FMYQ01000062.1"/>
</dbReference>
<accession>A0A1G7DJV2</accession>
<evidence type="ECO:0000313" key="2">
    <source>
        <dbReference type="Proteomes" id="UP000198908"/>
    </source>
</evidence>
<organism evidence="1 2">
    <name type="scientific">Paraburkholderia lycopersici</name>
    <dbReference type="NCBI Taxonomy" id="416944"/>
    <lineage>
        <taxon>Bacteria</taxon>
        <taxon>Pseudomonadati</taxon>
        <taxon>Pseudomonadota</taxon>
        <taxon>Betaproteobacteria</taxon>
        <taxon>Burkholderiales</taxon>
        <taxon>Burkholderiaceae</taxon>
        <taxon>Paraburkholderia</taxon>
    </lineage>
</organism>
<evidence type="ECO:0000313" key="1">
    <source>
        <dbReference type="EMBL" id="SDE51035.1"/>
    </source>
</evidence>
<dbReference type="EMBL" id="FMYQ01000062">
    <property type="protein sequence ID" value="SDE51035.1"/>
    <property type="molecule type" value="Genomic_DNA"/>
</dbReference>